<evidence type="ECO:0000259" key="1">
    <source>
        <dbReference type="Pfam" id="PF13191"/>
    </source>
</evidence>
<sequence length="394" mass="42634">MDLSANPFRPGAGRFPPVLAGRAALLSEFRTRLYQARESGEGERPWILSGLRGVGKTVLLNQLGRDAADLKLIFVKVEASRSQPLAAALAKELYLALRRLLLTSDRARALWSRAASVLRSFQVRVDPSGTYSFAFDIEPERGVADSGDLAVDLQELLETVGLAAREANSVLLLAVDELQEASTEDLAALNVALHNLGQDVFPVPVVFVGAGLPSLPAVLADATSYAERLYDYRQIGLLDTAATMDALTGPARAHGVAWDVDALDSAVTATGGYPYFIQACGSHVWSVRATDIISLDDARIGIEAARIEVEQGLYQSRWGRATPTQRAFMSAMAADDDAPSSMAELVTRLQKKRTTDLSVNRRDLIRSGHIYTPERGYVAFTVPGMSGFIVRQSD</sequence>
<keyword evidence="3" id="KW-0547">Nucleotide-binding</keyword>
<protein>
    <submittedName>
        <fullName evidence="2">AAA ATPase domain-containing protein</fullName>
    </submittedName>
    <submittedName>
        <fullName evidence="3">ATP-binding protein</fullName>
    </submittedName>
</protein>
<dbReference type="SUPFAM" id="SSF52540">
    <property type="entry name" value="P-loop containing nucleoside triphosphate hydrolases"/>
    <property type="match status" value="1"/>
</dbReference>
<dbReference type="STRING" id="995038.SAMN05216274_11484"/>
<dbReference type="InterPro" id="IPR041664">
    <property type="entry name" value="AAA_16"/>
</dbReference>
<dbReference type="AlphaFoldDB" id="A0A1I3CS51"/>
<organism evidence="3 5">
    <name type="scientific">Cryobacterium levicorallinum</name>
    <dbReference type="NCBI Taxonomy" id="995038"/>
    <lineage>
        <taxon>Bacteria</taxon>
        <taxon>Bacillati</taxon>
        <taxon>Actinomycetota</taxon>
        <taxon>Actinomycetes</taxon>
        <taxon>Micrococcales</taxon>
        <taxon>Microbacteriaceae</taxon>
        <taxon>Cryobacterium</taxon>
    </lineage>
</organism>
<dbReference type="Pfam" id="PF13191">
    <property type="entry name" value="AAA_16"/>
    <property type="match status" value="1"/>
</dbReference>
<comment type="caution">
    <text evidence="3">The sequence shown here is derived from an EMBL/GenBank/DDBJ whole genome shotgun (WGS) entry which is preliminary data.</text>
</comment>
<gene>
    <name evidence="3" type="ORF">E3O11_03205</name>
    <name evidence="2" type="ORF">SAMN05216274_11484</name>
</gene>
<keyword evidence="3" id="KW-0067">ATP-binding</keyword>
<dbReference type="InterPro" id="IPR027417">
    <property type="entry name" value="P-loop_NTPase"/>
</dbReference>
<feature type="domain" description="Orc1-like AAA ATPase" evidence="1">
    <location>
        <begin position="19"/>
        <end position="207"/>
    </location>
</feature>
<proteinExistence type="predicted"/>
<reference evidence="2 4" key="1">
    <citation type="submission" date="2016-10" db="EMBL/GenBank/DDBJ databases">
        <authorList>
            <person name="Varghese N."/>
            <person name="Submissions S."/>
        </authorList>
    </citation>
    <scope>NUCLEOTIDE SEQUENCE [LARGE SCALE GENOMIC DNA]</scope>
    <source>
        <strain evidence="2 4">GMCC 1.11211</strain>
    </source>
</reference>
<evidence type="ECO:0000313" key="5">
    <source>
        <dbReference type="Proteomes" id="UP000297963"/>
    </source>
</evidence>
<dbReference type="EMBL" id="FOPW01000014">
    <property type="protein sequence ID" value="SFH77168.1"/>
    <property type="molecule type" value="Genomic_DNA"/>
</dbReference>
<dbReference type="Proteomes" id="UP000297963">
    <property type="component" value="Unassembled WGS sequence"/>
</dbReference>
<accession>A0A1I3CS51</accession>
<reference evidence="3 5" key="2">
    <citation type="submission" date="2019-03" db="EMBL/GenBank/DDBJ databases">
        <title>Genomics of glacier-inhabiting Cryobacterium strains.</title>
        <authorList>
            <person name="Liu Q."/>
            <person name="Xin Y.-H."/>
        </authorList>
    </citation>
    <scope>NUCLEOTIDE SEQUENCE [LARGE SCALE GENOMIC DNA]</scope>
    <source>
        <strain evidence="3 5">Hh34</strain>
    </source>
</reference>
<keyword evidence="4" id="KW-1185">Reference proteome</keyword>
<dbReference type="EMBL" id="SOFE01000006">
    <property type="protein sequence ID" value="TFB87833.1"/>
    <property type="molecule type" value="Genomic_DNA"/>
</dbReference>
<evidence type="ECO:0000313" key="3">
    <source>
        <dbReference type="EMBL" id="TFB87833.1"/>
    </source>
</evidence>
<evidence type="ECO:0000313" key="2">
    <source>
        <dbReference type="EMBL" id="SFH77168.1"/>
    </source>
</evidence>
<evidence type="ECO:0000313" key="4">
    <source>
        <dbReference type="Proteomes" id="UP000199681"/>
    </source>
</evidence>
<dbReference type="Proteomes" id="UP000199681">
    <property type="component" value="Unassembled WGS sequence"/>
</dbReference>
<dbReference type="Gene3D" id="3.40.50.300">
    <property type="entry name" value="P-loop containing nucleotide triphosphate hydrolases"/>
    <property type="match status" value="1"/>
</dbReference>
<dbReference type="GO" id="GO:0005524">
    <property type="term" value="F:ATP binding"/>
    <property type="evidence" value="ECO:0007669"/>
    <property type="project" value="UniProtKB-KW"/>
</dbReference>
<dbReference type="PANTHER" id="PTHR34301">
    <property type="entry name" value="DNA-BINDING PROTEIN-RELATED"/>
    <property type="match status" value="1"/>
</dbReference>
<dbReference type="PANTHER" id="PTHR34301:SF8">
    <property type="entry name" value="ATPASE DOMAIN-CONTAINING PROTEIN"/>
    <property type="match status" value="1"/>
</dbReference>
<dbReference type="RefSeq" id="WP_092451525.1">
    <property type="nucleotide sequence ID" value="NZ_BKAC01000015.1"/>
</dbReference>
<name>A0A1I3CS51_9MICO</name>